<feature type="compositionally biased region" description="Low complexity" evidence="5">
    <location>
        <begin position="91"/>
        <end position="110"/>
    </location>
</feature>
<evidence type="ECO:0000256" key="4">
    <source>
        <dbReference type="SAM" id="Coils"/>
    </source>
</evidence>
<dbReference type="Proteomes" id="UP000002748">
    <property type="component" value="Unassembled WGS sequence"/>
</dbReference>
<dbReference type="CDD" id="cd18008">
    <property type="entry name" value="DEXDc_SHPRH-like"/>
    <property type="match status" value="1"/>
</dbReference>
<feature type="compositionally biased region" description="Low complexity" evidence="5">
    <location>
        <begin position="33"/>
        <end position="64"/>
    </location>
</feature>
<evidence type="ECO:0000256" key="5">
    <source>
        <dbReference type="SAM" id="MobiDB-lite"/>
    </source>
</evidence>
<dbReference type="InterPro" id="IPR049730">
    <property type="entry name" value="SNF2/RAD54-like_C"/>
</dbReference>
<protein>
    <submittedName>
        <fullName evidence="8">DNA repair protein RAD5</fullName>
    </submittedName>
</protein>
<feature type="compositionally biased region" description="Basic and acidic residues" evidence="5">
    <location>
        <begin position="491"/>
        <end position="524"/>
    </location>
</feature>
<dbReference type="PROSITE" id="PS51192">
    <property type="entry name" value="HELICASE_ATP_BIND_1"/>
    <property type="match status" value="1"/>
</dbReference>
<dbReference type="InterPro" id="IPR014001">
    <property type="entry name" value="Helicase_ATP-bd"/>
</dbReference>
<dbReference type="OrthoDB" id="448448at2759"/>
<dbReference type="SMART" id="SM00490">
    <property type="entry name" value="HELICc"/>
    <property type="match status" value="1"/>
</dbReference>
<sequence length="1357" mass="149682">MDAIDLTGSGSDEDDPKRRPGPEGGLGAHAAPSTAEGFATSTSGAAGAAVGTTAHPSASSSPTHRPLGQQPASSSSHNNHNHVNHTPAHASSSSSHSLPSLSSTSHSPTSNNTIHRPHSSTGSTPGFPPAYPVANTADDDVMVTGQSGPSPNFGAMLGAASAAAHHQPPHLPRYPSGSYSNGAGPGPSSSSSSAGPSRANDGASAAAAIDVDSLPPAPVSRRPNPKKPVCIGAFMSRAIMLYPQSCAMAGCGPPQGSKWDLVNFRGVEMIRVKLKLRRAGTQGRPNEPWTTVSRDTIQVLTPDMRCYIGDLDETMASHLIPMLERGLCRLEGFALRLQPNAPTYEIRINVMIFTLPSNINYIVDTLTSHKIFLLDPMPPYDPQRHTDHPEYINGHGSGEIAYKLYLQSRSSQTYGYTQQDKAKQVEVQRAQVDEVFKSIDNGMELEQTDPGPWIKTELFPHQRKALTFLLQGEQDWSSLKAARKSYRKLTGKKDKPEQDEASRDSTPGDKAADKDKAKDKEDNLRSLWEGQPDEKGRIKVFKNKVTGETVRGKRPKDAKGAILADDMGLGKTLSVVSLIAATRSAANQWHDKKLETISPVASDDEGKPELPASVMTTKVFGMPEGAEVVEGSKAKKRRRDKESDEATRIRRSQLVRRSKATLLVCPMSTITNWEDQLREHWDGKVEVVGGQSVEKKKKDDKPVDKDDLLRVYIYHGTSRRADPRFLAEFDVVITSYATLANEYSKQCATADDDTSTPATHTTANSDDDTKDSSCNSPAKPGKSEPPKPLALEKALNQTKKKGGRRRGTPEPSPLQSVDWFRVVLDEAHSIKSSQTVACKACCYLEADRRIALTGTPIQNRIEDVWALFKFLRLSPIDDKEVFNKFITTPCKTGEQIGIARLQLIMRTCSLRRTKDTETEEGKKILSLPPRRELQVWLDLREDERAIYDERLHDIKKEVDELQAKKELTKNYAHVLQHLLRLRQTCDHVDLAGSGVTEDDYNDGEIMGIDDAVAGIERHGLTQGRALAVICAAKDNDNCVCAECGHDFSPYFPSVGLGGVVEDDAVKDEAKPEKGKKSTHPLLTKCLHIFCPGCFKRNTWPQWPKNVKGCMRHCAKCSRELRLDKDVADVIPPSELDDETAKRPAPTRRKWRRQPGEHLIMSTKMQFLHDELMKLSRQNKHSANYDPFGTHDDGIVETDDEGNPIPTKSIVFSQWTTMLDRIEDMLQESNIRFCRLDGSMTREARAEAMEALKTKGVEVMLVSTRAGGVGLNLTSASRAFLVDPYWNPSVEAQAIDRIHRLGQKRPVTALKLMINGSVEERLQKIQQKKEHLAKLSLKNMTRKELMEQKAEELASLFS</sequence>
<dbReference type="CDD" id="cd18793">
    <property type="entry name" value="SF2_C_SNF"/>
    <property type="match status" value="1"/>
</dbReference>
<dbReference type="InterPro" id="IPR001650">
    <property type="entry name" value="Helicase_C-like"/>
</dbReference>
<dbReference type="VEuPathDB" id="FungiDB:A1Q1_05702"/>
<reference evidence="8 9" key="1">
    <citation type="journal article" date="2012" name="Eukaryot. Cell">
        <title>Draft genome sequence of CBS 2479, the standard type strain of Trichosporon asahii.</title>
        <authorList>
            <person name="Yang R.Y."/>
            <person name="Li H.T."/>
            <person name="Zhu H."/>
            <person name="Zhou G.P."/>
            <person name="Wang M."/>
            <person name="Wang L."/>
        </authorList>
    </citation>
    <scope>NUCLEOTIDE SEQUENCE [LARGE SCALE GENOMIC DNA]</scope>
    <source>
        <strain evidence="9">ATCC 90039 / CBS 2479 / JCM 2466 / KCTC 7840 / NCYC 2677 / UAMH 7654</strain>
    </source>
</reference>
<dbReference type="Pfam" id="PF00271">
    <property type="entry name" value="Helicase_C"/>
    <property type="match status" value="1"/>
</dbReference>
<evidence type="ECO:0000313" key="8">
    <source>
        <dbReference type="EMBL" id="EJT45789.1"/>
    </source>
</evidence>
<evidence type="ECO:0000259" key="6">
    <source>
        <dbReference type="PROSITE" id="PS51192"/>
    </source>
</evidence>
<dbReference type="PANTHER" id="PTHR45626:SF52">
    <property type="entry name" value="SINGLE-STRANDED DNA-DEPENDENT ATPASE (EUROFUNG)"/>
    <property type="match status" value="1"/>
</dbReference>
<dbReference type="SMART" id="SM00487">
    <property type="entry name" value="DEXDc"/>
    <property type="match status" value="1"/>
</dbReference>
<feature type="region of interest" description="Disordered" evidence="5">
    <location>
        <begin position="625"/>
        <end position="648"/>
    </location>
</feature>
<evidence type="ECO:0000313" key="9">
    <source>
        <dbReference type="Proteomes" id="UP000002748"/>
    </source>
</evidence>
<proteinExistence type="predicted"/>
<dbReference type="HOGENOM" id="CLU_000315_2_7_1"/>
<dbReference type="GO" id="GO:0005524">
    <property type="term" value="F:ATP binding"/>
    <property type="evidence" value="ECO:0007669"/>
    <property type="project" value="UniProtKB-KW"/>
</dbReference>
<name>J6EN70_TRIAS</name>
<evidence type="ECO:0000256" key="3">
    <source>
        <dbReference type="ARBA" id="ARBA00022840"/>
    </source>
</evidence>
<dbReference type="SUPFAM" id="SSF52540">
    <property type="entry name" value="P-loop containing nucleoside triphosphate hydrolases"/>
    <property type="match status" value="2"/>
</dbReference>
<dbReference type="PANTHER" id="PTHR45626">
    <property type="entry name" value="TRANSCRIPTION TERMINATION FACTOR 2-RELATED"/>
    <property type="match status" value="1"/>
</dbReference>
<feature type="domain" description="Helicase ATP-binding" evidence="6">
    <location>
        <begin position="552"/>
        <end position="874"/>
    </location>
</feature>
<dbReference type="GO" id="GO:0005634">
    <property type="term" value="C:nucleus"/>
    <property type="evidence" value="ECO:0007669"/>
    <property type="project" value="TreeGrafter"/>
</dbReference>
<dbReference type="KEGG" id="tasa:A1Q1_05702"/>
<evidence type="ECO:0000256" key="1">
    <source>
        <dbReference type="ARBA" id="ARBA00022741"/>
    </source>
</evidence>
<dbReference type="InterPro" id="IPR038718">
    <property type="entry name" value="SNF2-like_sf"/>
</dbReference>
<feature type="coiled-coil region" evidence="4">
    <location>
        <begin position="944"/>
        <end position="971"/>
    </location>
</feature>
<dbReference type="Gene3D" id="3.40.50.10810">
    <property type="entry name" value="Tandem AAA-ATPase domain"/>
    <property type="match status" value="3"/>
</dbReference>
<feature type="region of interest" description="Disordered" evidence="5">
    <location>
        <begin position="154"/>
        <end position="225"/>
    </location>
</feature>
<gene>
    <name evidence="8" type="ORF">A1Q1_05702</name>
</gene>
<dbReference type="PROSITE" id="PS51194">
    <property type="entry name" value="HELICASE_CTER"/>
    <property type="match status" value="1"/>
</dbReference>
<dbReference type="GO" id="GO:0008094">
    <property type="term" value="F:ATP-dependent activity, acting on DNA"/>
    <property type="evidence" value="ECO:0007669"/>
    <property type="project" value="TreeGrafter"/>
</dbReference>
<feature type="compositionally biased region" description="Polar residues" evidence="5">
    <location>
        <begin position="111"/>
        <end position="124"/>
    </location>
</feature>
<feature type="region of interest" description="Disordered" evidence="5">
    <location>
        <begin position="1"/>
        <end position="135"/>
    </location>
</feature>
<dbReference type="GeneID" id="25989214"/>
<dbReference type="GO" id="GO:0006281">
    <property type="term" value="P:DNA repair"/>
    <property type="evidence" value="ECO:0007669"/>
    <property type="project" value="TreeGrafter"/>
</dbReference>
<accession>J6EN70</accession>
<dbReference type="InterPro" id="IPR027417">
    <property type="entry name" value="P-loop_NTPase"/>
</dbReference>
<evidence type="ECO:0000256" key="2">
    <source>
        <dbReference type="ARBA" id="ARBA00022801"/>
    </source>
</evidence>
<evidence type="ECO:0000259" key="7">
    <source>
        <dbReference type="PROSITE" id="PS51194"/>
    </source>
</evidence>
<dbReference type="EMBL" id="ALBS01000321">
    <property type="protein sequence ID" value="EJT45789.1"/>
    <property type="molecule type" value="Genomic_DNA"/>
</dbReference>
<dbReference type="RefSeq" id="XP_014176386.1">
    <property type="nucleotide sequence ID" value="XM_014320911.1"/>
</dbReference>
<feature type="domain" description="Helicase C-terminal" evidence="7">
    <location>
        <begin position="1189"/>
        <end position="1340"/>
    </location>
</feature>
<organism evidence="8 9">
    <name type="scientific">Trichosporon asahii var. asahii (strain ATCC 90039 / CBS 2479 / JCM 2466 / KCTC 7840 / NBRC 103889/ NCYC 2677 / UAMH 7654)</name>
    <name type="common">Yeast</name>
    <dbReference type="NCBI Taxonomy" id="1186058"/>
    <lineage>
        <taxon>Eukaryota</taxon>
        <taxon>Fungi</taxon>
        <taxon>Dikarya</taxon>
        <taxon>Basidiomycota</taxon>
        <taxon>Agaricomycotina</taxon>
        <taxon>Tremellomycetes</taxon>
        <taxon>Trichosporonales</taxon>
        <taxon>Trichosporonaceae</taxon>
        <taxon>Trichosporon</taxon>
    </lineage>
</organism>
<keyword evidence="1" id="KW-0547">Nucleotide-binding</keyword>
<dbReference type="GO" id="GO:0016787">
    <property type="term" value="F:hydrolase activity"/>
    <property type="evidence" value="ECO:0007669"/>
    <property type="project" value="UniProtKB-KW"/>
</dbReference>
<comment type="caution">
    <text evidence="8">The sequence shown here is derived from an EMBL/GenBank/DDBJ whole genome shotgun (WGS) entry which is preliminary data.</text>
</comment>
<feature type="region of interest" description="Disordered" evidence="5">
    <location>
        <begin position="748"/>
        <end position="790"/>
    </location>
</feature>
<keyword evidence="3" id="KW-0067">ATP-binding</keyword>
<dbReference type="Pfam" id="PF00176">
    <property type="entry name" value="SNF2-rel_dom"/>
    <property type="match status" value="1"/>
</dbReference>
<keyword evidence="2" id="KW-0378">Hydrolase</keyword>
<dbReference type="InterPro" id="IPR050628">
    <property type="entry name" value="SNF2_RAD54_helicase_TF"/>
</dbReference>
<dbReference type="InterPro" id="IPR000330">
    <property type="entry name" value="SNF2_N"/>
</dbReference>
<feature type="region of interest" description="Disordered" evidence="5">
    <location>
        <begin position="487"/>
        <end position="531"/>
    </location>
</feature>
<dbReference type="Gene3D" id="3.40.50.300">
    <property type="entry name" value="P-loop containing nucleotide triphosphate hydrolases"/>
    <property type="match status" value="1"/>
</dbReference>
<keyword evidence="4" id="KW-0175">Coiled coil</keyword>
<feature type="compositionally biased region" description="Low complexity" evidence="5">
    <location>
        <begin position="174"/>
        <end position="213"/>
    </location>
</feature>